<feature type="binding site" evidence="5">
    <location>
        <begin position="115"/>
        <end position="118"/>
    </location>
    <ligand>
        <name>(6S)-5,6,7,8-tetrahydrofolate</name>
        <dbReference type="ChEBI" id="CHEBI:57453"/>
    </ligand>
</feature>
<dbReference type="NCBIfam" id="TIGR00460">
    <property type="entry name" value="fmt"/>
    <property type="match status" value="1"/>
</dbReference>
<dbReference type="InterPro" id="IPR005794">
    <property type="entry name" value="Fmt"/>
</dbReference>
<evidence type="ECO:0000256" key="2">
    <source>
        <dbReference type="ARBA" id="ARBA00012261"/>
    </source>
</evidence>
<dbReference type="InterPro" id="IPR041711">
    <property type="entry name" value="Met-tRNA-FMT_N"/>
</dbReference>
<evidence type="ECO:0000256" key="5">
    <source>
        <dbReference type="HAMAP-Rule" id="MF_00182"/>
    </source>
</evidence>
<dbReference type="InterPro" id="IPR036477">
    <property type="entry name" value="Formyl_transf_N_sf"/>
</dbReference>
<name>A0A140DU72_9FIRM</name>
<feature type="domain" description="Formyl transferase N-terminal" evidence="6">
    <location>
        <begin position="12"/>
        <end position="179"/>
    </location>
</feature>
<proteinExistence type="inferred from homology"/>
<feature type="domain" description="Formyl transferase C-terminal" evidence="7">
    <location>
        <begin position="210"/>
        <end position="305"/>
    </location>
</feature>
<dbReference type="GO" id="GO:0005829">
    <property type="term" value="C:cytosol"/>
    <property type="evidence" value="ECO:0007669"/>
    <property type="project" value="TreeGrafter"/>
</dbReference>
<protein>
    <recommendedName>
        <fullName evidence="2 5">Methionyl-tRNA formyltransferase</fullName>
        <ecNumber evidence="2 5">2.1.2.9</ecNumber>
    </recommendedName>
</protein>
<dbReference type="PANTHER" id="PTHR11138:SF5">
    <property type="entry name" value="METHIONYL-TRNA FORMYLTRANSFERASE, MITOCHONDRIAL"/>
    <property type="match status" value="1"/>
</dbReference>
<dbReference type="Pfam" id="PF02911">
    <property type="entry name" value="Formyl_trans_C"/>
    <property type="match status" value="1"/>
</dbReference>
<dbReference type="SUPFAM" id="SSF53328">
    <property type="entry name" value="Formyltransferase"/>
    <property type="match status" value="1"/>
</dbReference>
<dbReference type="Pfam" id="PF00551">
    <property type="entry name" value="Formyl_trans_N"/>
    <property type="match status" value="1"/>
</dbReference>
<keyword evidence="4 5" id="KW-0648">Protein biosynthesis</keyword>
<evidence type="ECO:0000259" key="6">
    <source>
        <dbReference type="Pfam" id="PF00551"/>
    </source>
</evidence>
<sequence>MKNMNENLRDKRVIFMGTPQIAADVLQALLDVNANVVLAVTQPDRITGRKRVLTPTPVKLLAQEHGIPVFQPVKIRTDYDPVLEARPDLIVTCAYGQLVPDAVLDAALCVNLHGSILPRYRGGAPIQRALWNRDDETGMTLMKMASRMDAGDIIKISRIPITEEDDSGTLFEKLGQTAGHLIQDQLETLLKGEARFTPQNEAEATYAPVITGDEEKLDLTQDDETLLGQIRALAPHPGGYVIAAGKKLKLLKARLEPGAQSELHTFVKLGKSGLGLQLKNHVLVLEQVQFQGKPVMDIKSFMNGQGRSLPGTIAAQAA</sequence>
<dbReference type="EC" id="2.1.2.9" evidence="2 5"/>
<dbReference type="CDD" id="cd08646">
    <property type="entry name" value="FMT_core_Met-tRNA-FMT_N"/>
    <property type="match status" value="1"/>
</dbReference>
<evidence type="ECO:0000256" key="1">
    <source>
        <dbReference type="ARBA" id="ARBA00010699"/>
    </source>
</evidence>
<evidence type="ECO:0000259" key="7">
    <source>
        <dbReference type="Pfam" id="PF02911"/>
    </source>
</evidence>
<dbReference type="Proteomes" id="UP000069771">
    <property type="component" value="Chromosome"/>
</dbReference>
<dbReference type="PATRIC" id="fig|1702221.3.peg.1028"/>
<dbReference type="Gene3D" id="3.40.50.12230">
    <property type="match status" value="1"/>
</dbReference>
<dbReference type="KEGG" id="fro:AALO17_10650"/>
<organism evidence="8 9">
    <name type="scientific">Faecalibaculum rodentium</name>
    <dbReference type="NCBI Taxonomy" id="1702221"/>
    <lineage>
        <taxon>Bacteria</taxon>
        <taxon>Bacillati</taxon>
        <taxon>Bacillota</taxon>
        <taxon>Erysipelotrichia</taxon>
        <taxon>Erysipelotrichales</taxon>
        <taxon>Erysipelotrichaceae</taxon>
        <taxon>Faecalibaculum</taxon>
    </lineage>
</organism>
<dbReference type="EMBL" id="CP011391">
    <property type="protein sequence ID" value="AMK54199.1"/>
    <property type="molecule type" value="Genomic_DNA"/>
</dbReference>
<dbReference type="GO" id="GO:0004479">
    <property type="term" value="F:methionyl-tRNA formyltransferase activity"/>
    <property type="evidence" value="ECO:0007669"/>
    <property type="project" value="UniProtKB-UniRule"/>
</dbReference>
<dbReference type="STRING" id="1702221.AALO17_10650"/>
<keyword evidence="9" id="KW-1185">Reference proteome</keyword>
<evidence type="ECO:0000313" key="9">
    <source>
        <dbReference type="Proteomes" id="UP000069771"/>
    </source>
</evidence>
<accession>A0A140DU72</accession>
<dbReference type="SUPFAM" id="SSF50486">
    <property type="entry name" value="FMT C-terminal domain-like"/>
    <property type="match status" value="1"/>
</dbReference>
<comment type="catalytic activity">
    <reaction evidence="5">
        <text>L-methionyl-tRNA(fMet) + (6R)-10-formyltetrahydrofolate = N-formyl-L-methionyl-tRNA(fMet) + (6S)-5,6,7,8-tetrahydrofolate + H(+)</text>
        <dbReference type="Rhea" id="RHEA:24380"/>
        <dbReference type="Rhea" id="RHEA-COMP:9952"/>
        <dbReference type="Rhea" id="RHEA-COMP:9953"/>
        <dbReference type="ChEBI" id="CHEBI:15378"/>
        <dbReference type="ChEBI" id="CHEBI:57453"/>
        <dbReference type="ChEBI" id="CHEBI:78530"/>
        <dbReference type="ChEBI" id="CHEBI:78844"/>
        <dbReference type="ChEBI" id="CHEBI:195366"/>
        <dbReference type="EC" id="2.1.2.9"/>
    </reaction>
</comment>
<keyword evidence="3 5" id="KW-0808">Transferase</keyword>
<dbReference type="HAMAP" id="MF_00182">
    <property type="entry name" value="Formyl_trans"/>
    <property type="match status" value="1"/>
</dbReference>
<comment type="similarity">
    <text evidence="1 5">Belongs to the Fmt family.</text>
</comment>
<evidence type="ECO:0000256" key="4">
    <source>
        <dbReference type="ARBA" id="ARBA00022917"/>
    </source>
</evidence>
<dbReference type="InterPro" id="IPR011034">
    <property type="entry name" value="Formyl_transferase-like_C_sf"/>
</dbReference>
<comment type="function">
    <text evidence="5">Attaches a formyl group to the free amino group of methionyl-tRNA(fMet). The formyl group appears to play a dual role in the initiator identity of N-formylmethionyl-tRNA by promoting its recognition by IF2 and preventing the misappropriation of this tRNA by the elongation apparatus.</text>
</comment>
<reference evidence="8 9" key="1">
    <citation type="journal article" date="2016" name="Gut Pathog.">
        <title>Whole genome sequencing of "Faecalibaculum rodentium" ALO17, isolated from C57BL/6J laboratory mouse feces.</title>
        <authorList>
            <person name="Lim S."/>
            <person name="Chang D.H."/>
            <person name="Ahn S."/>
            <person name="Kim B.C."/>
        </authorList>
    </citation>
    <scope>NUCLEOTIDE SEQUENCE [LARGE SCALE GENOMIC DNA]</scope>
    <source>
        <strain evidence="8 9">Alo17</strain>
    </source>
</reference>
<dbReference type="InterPro" id="IPR005793">
    <property type="entry name" value="Formyl_trans_C"/>
</dbReference>
<evidence type="ECO:0000313" key="8">
    <source>
        <dbReference type="EMBL" id="AMK54199.1"/>
    </source>
</evidence>
<evidence type="ECO:0000256" key="3">
    <source>
        <dbReference type="ARBA" id="ARBA00022679"/>
    </source>
</evidence>
<gene>
    <name evidence="5" type="primary">fmt</name>
    <name evidence="8" type="ORF">AALO17_10650</name>
</gene>
<dbReference type="InterPro" id="IPR002376">
    <property type="entry name" value="Formyl_transf_N"/>
</dbReference>
<dbReference type="PANTHER" id="PTHR11138">
    <property type="entry name" value="METHIONYL-TRNA FORMYLTRANSFERASE"/>
    <property type="match status" value="1"/>
</dbReference>
<dbReference type="AlphaFoldDB" id="A0A140DU72"/>